<comment type="caution">
    <text evidence="1">The sequence shown here is derived from an EMBL/GenBank/DDBJ whole genome shotgun (WGS) entry which is preliminary data.</text>
</comment>
<organism evidence="1 2">
    <name type="scientific">Larimichthys crocea</name>
    <name type="common">Large yellow croaker</name>
    <name type="synonym">Pseudosciaena crocea</name>
    <dbReference type="NCBI Taxonomy" id="215358"/>
    <lineage>
        <taxon>Eukaryota</taxon>
        <taxon>Metazoa</taxon>
        <taxon>Chordata</taxon>
        <taxon>Craniata</taxon>
        <taxon>Vertebrata</taxon>
        <taxon>Euteleostomi</taxon>
        <taxon>Actinopterygii</taxon>
        <taxon>Neopterygii</taxon>
        <taxon>Teleostei</taxon>
        <taxon>Neoteleostei</taxon>
        <taxon>Acanthomorphata</taxon>
        <taxon>Eupercaria</taxon>
        <taxon>Sciaenidae</taxon>
        <taxon>Larimichthys</taxon>
    </lineage>
</organism>
<accession>A0ACD3RCC5</accession>
<dbReference type="Proteomes" id="UP000793456">
    <property type="component" value="Chromosome VIII"/>
</dbReference>
<sequence>MPIIKLSSFNECKMYQILQVQKNRNIPSKKKSPFRVRLVCFHREIKEKENLQNNKVKDKHSHTASHESLPTVSKAGTRVGAPPPPFLLIVLSSENWKPD</sequence>
<protein>
    <submittedName>
        <fullName evidence="1">Uncharacterized protein</fullName>
    </submittedName>
</protein>
<gene>
    <name evidence="1" type="ORF">E3U43_013617</name>
</gene>
<evidence type="ECO:0000313" key="1">
    <source>
        <dbReference type="EMBL" id="TMS16324.1"/>
    </source>
</evidence>
<keyword evidence="2" id="KW-1185">Reference proteome</keyword>
<evidence type="ECO:0000313" key="2">
    <source>
        <dbReference type="Proteomes" id="UP000793456"/>
    </source>
</evidence>
<reference evidence="1" key="1">
    <citation type="submission" date="2018-11" db="EMBL/GenBank/DDBJ databases">
        <title>The sequence and de novo assembly of Larimichthys crocea genome using PacBio and Hi-C technologies.</title>
        <authorList>
            <person name="Xu P."/>
            <person name="Chen B."/>
            <person name="Zhou Z."/>
            <person name="Ke Q."/>
            <person name="Wu Y."/>
            <person name="Bai H."/>
            <person name="Pu F."/>
        </authorList>
    </citation>
    <scope>NUCLEOTIDE SEQUENCE</scope>
    <source>
        <tissue evidence="1">Muscle</tissue>
    </source>
</reference>
<dbReference type="EMBL" id="CM011681">
    <property type="protein sequence ID" value="TMS16324.1"/>
    <property type="molecule type" value="Genomic_DNA"/>
</dbReference>
<name>A0ACD3RCC5_LARCR</name>
<proteinExistence type="predicted"/>